<comment type="caution">
    <text evidence="3">The sequence shown here is derived from an EMBL/GenBank/DDBJ whole genome shotgun (WGS) entry which is preliminary data.</text>
</comment>
<accession>A0A7J8EKI5</accession>
<dbReference type="InterPro" id="IPR001660">
    <property type="entry name" value="SAM"/>
</dbReference>
<dbReference type="PANTHER" id="PTHR12844">
    <property type="entry name" value="CONNECTOR ENCHANCER OF KINASE SUPPRESSOR OF RAS"/>
    <property type="match status" value="1"/>
</dbReference>
<sequence length="858" mass="98551">MAQPFRLFQEQPTETSSPIEVRVWIEELDYSFLVYGENFEIAEINGMKLLNITRKKLKELGVIQTDHQDIILKAVTNINKKNKVEEQTMQGDQNDKKMPTRFRKQSEHLEHALDHVLIMISERRRTRTLRGTNEQPPHNILTAALELINVVKMILNILERPPFDCMSEFSSLKIHLIKHITLLKHLSEQSDLNHEIESDIIDVCKSVTKMCHYVIALPPDLTRPEIQIKEMITPEENPPRVQVPIAIKPEAMSFSVEHGPDNAIPTQHLSVPITITSSSNEPVFQDMSFPNKRVPDRVENFSPERVSTPSNEGAVMMPHDEGNKSETELSGTKSSEISAGSLDCRSLQDLLIIESNTSLLGSGSEKCVIDSDSDRGIGLDSDLEQHSQDSDSVFWGMDSDSEKCPMDAVSVKHLLESEKSQIASGSVQDLMESEQHLLGGEQCQADFDSLKYWIDSDSEKCLTDSDSEKYVMDSDNERPEIDSDSEKCPMASASIKHLLKAEKCQMASDSIKRLMKSEKRLMDSEQHWMLSPSEIYMIDSDKERNKMGSASASGEHLLGKEKYQEKTRYKRYTIIDSDSKPCGIDSDSERYGIASAAVKCLTDTKTLELNTDTEGRWMDSWSERQTMDLDSESLGMSSDSVKHMMKAERCQSASDLEKSWIDFRSESGRFWTDSERQQSDLNYVRFWESSKRYQHRSVRLQGSSGRCQADLHKHWDNLECHHIDSNSKIYRANSENERYPNEFESERHMMEMEREQRLIKFENERLKMDEKQEKYAIESEGEKDNRIVTDNIRHHLDSENEAQRLGARRKDNRPQGFWRPVFLSPPFGQRKKTEEKYSVQRTGNRAEMCLLKASHGRI</sequence>
<gene>
    <name evidence="3" type="ORF">HJG63_012512</name>
</gene>
<evidence type="ECO:0000256" key="1">
    <source>
        <dbReference type="SAM" id="MobiDB-lite"/>
    </source>
</evidence>
<dbReference type="PROSITE" id="PS50105">
    <property type="entry name" value="SAM_DOMAIN"/>
    <property type="match status" value="1"/>
</dbReference>
<proteinExistence type="predicted"/>
<evidence type="ECO:0000313" key="4">
    <source>
        <dbReference type="Proteomes" id="UP000593571"/>
    </source>
</evidence>
<name>A0A7J8EKI5_ROUAE</name>
<protein>
    <recommendedName>
        <fullName evidence="2">SAM domain-containing protein</fullName>
    </recommendedName>
</protein>
<dbReference type="AlphaFoldDB" id="A0A7J8EKI5"/>
<evidence type="ECO:0000313" key="3">
    <source>
        <dbReference type="EMBL" id="KAF6435785.1"/>
    </source>
</evidence>
<reference evidence="3 4" key="1">
    <citation type="journal article" date="2020" name="Nature">
        <title>Six reference-quality genomes reveal evolution of bat adaptations.</title>
        <authorList>
            <person name="Jebb D."/>
            <person name="Huang Z."/>
            <person name="Pippel M."/>
            <person name="Hughes G.M."/>
            <person name="Lavrichenko K."/>
            <person name="Devanna P."/>
            <person name="Winkler S."/>
            <person name="Jermiin L.S."/>
            <person name="Skirmuntt E.C."/>
            <person name="Katzourakis A."/>
            <person name="Burkitt-Gray L."/>
            <person name="Ray D.A."/>
            <person name="Sullivan K.A.M."/>
            <person name="Roscito J.G."/>
            <person name="Kirilenko B.M."/>
            <person name="Davalos L.M."/>
            <person name="Corthals A.P."/>
            <person name="Power M.L."/>
            <person name="Jones G."/>
            <person name="Ransome R.D."/>
            <person name="Dechmann D.K.N."/>
            <person name="Locatelli A.G."/>
            <person name="Puechmaille S.J."/>
            <person name="Fedrigo O."/>
            <person name="Jarvis E.D."/>
            <person name="Hiller M."/>
            <person name="Vernes S.C."/>
            <person name="Myers E.W."/>
            <person name="Teeling E.C."/>
        </authorList>
    </citation>
    <scope>NUCLEOTIDE SEQUENCE [LARGE SCALE GENOMIC DNA]</scope>
    <source>
        <strain evidence="3">MRouAeg1</strain>
        <tissue evidence="3">Muscle</tissue>
    </source>
</reference>
<dbReference type="InterPro" id="IPR017874">
    <property type="entry name" value="CRIC_domain"/>
</dbReference>
<dbReference type="SUPFAM" id="SSF47769">
    <property type="entry name" value="SAM/Pointed domain"/>
    <property type="match status" value="1"/>
</dbReference>
<organism evidence="3 4">
    <name type="scientific">Rousettus aegyptiacus</name>
    <name type="common">Egyptian fruit bat</name>
    <name type="synonym">Pteropus aegyptiacus</name>
    <dbReference type="NCBI Taxonomy" id="9407"/>
    <lineage>
        <taxon>Eukaryota</taxon>
        <taxon>Metazoa</taxon>
        <taxon>Chordata</taxon>
        <taxon>Craniata</taxon>
        <taxon>Vertebrata</taxon>
        <taxon>Euteleostomi</taxon>
        <taxon>Mammalia</taxon>
        <taxon>Eutheria</taxon>
        <taxon>Laurasiatheria</taxon>
        <taxon>Chiroptera</taxon>
        <taxon>Yinpterochiroptera</taxon>
        <taxon>Pteropodoidea</taxon>
        <taxon>Pteropodidae</taxon>
        <taxon>Rousettinae</taxon>
        <taxon>Rousettus</taxon>
    </lineage>
</organism>
<dbReference type="Gene3D" id="1.10.150.50">
    <property type="entry name" value="Transcription Factor, Ets-1"/>
    <property type="match status" value="1"/>
</dbReference>
<feature type="region of interest" description="Disordered" evidence="1">
    <location>
        <begin position="301"/>
        <end position="331"/>
    </location>
</feature>
<feature type="domain" description="SAM" evidence="2">
    <location>
        <begin position="16"/>
        <end position="81"/>
    </location>
</feature>
<dbReference type="EMBL" id="JACASE010000009">
    <property type="protein sequence ID" value="KAF6435785.1"/>
    <property type="molecule type" value="Genomic_DNA"/>
</dbReference>
<dbReference type="InterPro" id="IPR013761">
    <property type="entry name" value="SAM/pointed_sf"/>
</dbReference>
<keyword evidence="4" id="KW-1185">Reference proteome</keyword>
<dbReference type="SMART" id="SM00454">
    <property type="entry name" value="SAM"/>
    <property type="match status" value="1"/>
</dbReference>
<dbReference type="Pfam" id="PF10534">
    <property type="entry name" value="CRIC_ras_sig"/>
    <property type="match status" value="1"/>
</dbReference>
<dbReference type="PANTHER" id="PTHR12844:SF17">
    <property type="entry name" value="CONNECTOR ENHANCER OF KINASE SUPPRESSOR OF RAS 3"/>
    <property type="match status" value="1"/>
</dbReference>
<evidence type="ECO:0000259" key="2">
    <source>
        <dbReference type="PROSITE" id="PS50105"/>
    </source>
</evidence>
<dbReference type="Pfam" id="PF00536">
    <property type="entry name" value="SAM_1"/>
    <property type="match status" value="1"/>
</dbReference>
<dbReference type="Proteomes" id="UP000593571">
    <property type="component" value="Unassembled WGS sequence"/>
</dbReference>
<dbReference type="InterPro" id="IPR051566">
    <property type="entry name" value="CNKSR"/>
</dbReference>
<feature type="compositionally biased region" description="Basic and acidic residues" evidence="1">
    <location>
        <begin position="318"/>
        <end position="327"/>
    </location>
</feature>